<dbReference type="GO" id="GO:0006261">
    <property type="term" value="P:DNA-templated DNA replication"/>
    <property type="evidence" value="ECO:0007669"/>
    <property type="project" value="TreeGrafter"/>
</dbReference>
<comment type="catalytic activity">
    <reaction evidence="6">
        <text>DNA(n) + a 2'-deoxyribonucleoside 5'-triphosphate = DNA(n+1) + diphosphate</text>
        <dbReference type="Rhea" id="RHEA:22508"/>
        <dbReference type="Rhea" id="RHEA-COMP:17339"/>
        <dbReference type="Rhea" id="RHEA-COMP:17340"/>
        <dbReference type="ChEBI" id="CHEBI:33019"/>
        <dbReference type="ChEBI" id="CHEBI:61560"/>
        <dbReference type="ChEBI" id="CHEBI:173112"/>
        <dbReference type="EC" id="2.7.7.7"/>
    </reaction>
</comment>
<evidence type="ECO:0000256" key="4">
    <source>
        <dbReference type="ARBA" id="ARBA00022932"/>
    </source>
</evidence>
<dbReference type="Gene3D" id="1.20.272.10">
    <property type="match status" value="1"/>
</dbReference>
<protein>
    <recommendedName>
        <fullName evidence="7">DNA polymerase III subunit delta</fullName>
        <ecNumber evidence="7">2.7.7.7</ecNumber>
    </recommendedName>
</protein>
<evidence type="ECO:0000313" key="9">
    <source>
        <dbReference type="Proteomes" id="UP000188169"/>
    </source>
</evidence>
<reference evidence="9" key="1">
    <citation type="submission" date="2017-02" db="EMBL/GenBank/DDBJ databases">
        <authorList>
            <person name="Mornico D."/>
        </authorList>
    </citation>
    <scope>NUCLEOTIDE SEQUENCE [LARGE SCALE GENOMIC DNA]</scope>
</reference>
<sequence length="361" mass="40596">MEDTFLNVYPKLSAADTNNPLNLTGLWLAHGDEPLLQQWLIDAMRSSWRAQNLAIKRVELVSSKTWQEVMGELNSLSLFDDATAVIVTGNHKPDKAMLQELESFASMANSGDNQNCMLWLTGKVDNRSKSSKWYVPFAQQGHVIDCNLYNENQRQQLLTFQAQKFGLNLLPEAWQFLMVQTEHHLLSAYQALWRLSYLYSPQTISPNESAIDTSELDPAAANTATTIDVAALKNALVSDAQYSVFDLSDAMLAGNAAQVVKIIEQLKATEEPTPLILWAISKDMRLIMQLMAGENPQSIGIWSSKQSLYQSACRRQTPQSIADWPDILYQCDKAVKGIVRQPAWELMLQAALRVTGHRLFY</sequence>
<evidence type="ECO:0000256" key="2">
    <source>
        <dbReference type="ARBA" id="ARBA00022695"/>
    </source>
</evidence>
<name>A0A1R4EC60_9GAMM</name>
<dbReference type="NCBIfam" id="TIGR01128">
    <property type="entry name" value="holA"/>
    <property type="match status" value="1"/>
</dbReference>
<proteinExistence type="inferred from homology"/>
<dbReference type="InterPro" id="IPR005790">
    <property type="entry name" value="DNA_polIII_delta"/>
</dbReference>
<dbReference type="PANTHER" id="PTHR34388">
    <property type="entry name" value="DNA POLYMERASE III SUBUNIT DELTA"/>
    <property type="match status" value="1"/>
</dbReference>
<dbReference type="InterPro" id="IPR008921">
    <property type="entry name" value="DNA_pol3_clamp-load_cplx_C"/>
</dbReference>
<dbReference type="GO" id="GO:0003677">
    <property type="term" value="F:DNA binding"/>
    <property type="evidence" value="ECO:0007669"/>
    <property type="project" value="InterPro"/>
</dbReference>
<dbReference type="EC" id="2.7.7.7" evidence="7"/>
<evidence type="ECO:0000256" key="3">
    <source>
        <dbReference type="ARBA" id="ARBA00022705"/>
    </source>
</evidence>
<evidence type="ECO:0000256" key="5">
    <source>
        <dbReference type="ARBA" id="ARBA00034754"/>
    </source>
</evidence>
<keyword evidence="4" id="KW-0239">DNA-directed DNA polymerase</keyword>
<dbReference type="InterPro" id="IPR027417">
    <property type="entry name" value="P-loop_NTPase"/>
</dbReference>
<dbReference type="AlphaFoldDB" id="A0A1R4EC60"/>
<dbReference type="SUPFAM" id="SSF48019">
    <property type="entry name" value="post-AAA+ oligomerization domain-like"/>
    <property type="match status" value="1"/>
</dbReference>
<dbReference type="Gene3D" id="3.40.50.300">
    <property type="entry name" value="P-loop containing nucleotide triphosphate hydrolases"/>
    <property type="match status" value="1"/>
</dbReference>
<dbReference type="GO" id="GO:0003887">
    <property type="term" value="F:DNA-directed DNA polymerase activity"/>
    <property type="evidence" value="ECO:0007669"/>
    <property type="project" value="UniProtKB-UniRule"/>
</dbReference>
<keyword evidence="1" id="KW-0808">Transferase</keyword>
<keyword evidence="2" id="KW-0548">Nucleotidyltransferase</keyword>
<dbReference type="OrthoDB" id="9770982at2"/>
<dbReference type="Proteomes" id="UP000188169">
    <property type="component" value="Unassembled WGS sequence"/>
</dbReference>
<dbReference type="RefSeq" id="WP_077447501.1">
    <property type="nucleotide sequence ID" value="NZ_FUGD01000024.1"/>
</dbReference>
<evidence type="ECO:0000256" key="6">
    <source>
        <dbReference type="ARBA" id="ARBA00049244"/>
    </source>
</evidence>
<comment type="similarity">
    <text evidence="5">Belongs to the DNA polymerase HolA subunit family.</text>
</comment>
<accession>A0A1R4EC60</accession>
<evidence type="ECO:0000313" key="8">
    <source>
        <dbReference type="EMBL" id="SJM36092.1"/>
    </source>
</evidence>
<dbReference type="STRING" id="1945520.A1019T_00050"/>
<keyword evidence="9" id="KW-1185">Reference proteome</keyword>
<evidence type="ECO:0000256" key="1">
    <source>
        <dbReference type="ARBA" id="ARBA00022679"/>
    </source>
</evidence>
<evidence type="ECO:0000256" key="7">
    <source>
        <dbReference type="NCBIfam" id="TIGR01128"/>
    </source>
</evidence>
<keyword evidence="3" id="KW-0235">DNA replication</keyword>
<dbReference type="PANTHER" id="PTHR34388:SF1">
    <property type="entry name" value="DNA POLYMERASE III SUBUNIT DELTA"/>
    <property type="match status" value="1"/>
</dbReference>
<gene>
    <name evidence="8" type="ORF">A1019T_00050</name>
</gene>
<organism evidence="8 9">
    <name type="scientific">Psychrobacter pasteurii</name>
    <dbReference type="NCBI Taxonomy" id="1945520"/>
    <lineage>
        <taxon>Bacteria</taxon>
        <taxon>Pseudomonadati</taxon>
        <taxon>Pseudomonadota</taxon>
        <taxon>Gammaproteobacteria</taxon>
        <taxon>Moraxellales</taxon>
        <taxon>Moraxellaceae</taxon>
        <taxon>Psychrobacter</taxon>
    </lineage>
</organism>
<dbReference type="EMBL" id="FUGD01000024">
    <property type="protein sequence ID" value="SJM36092.1"/>
    <property type="molecule type" value="Genomic_DNA"/>
</dbReference>
<dbReference type="GO" id="GO:0009360">
    <property type="term" value="C:DNA polymerase III complex"/>
    <property type="evidence" value="ECO:0007669"/>
    <property type="project" value="UniProtKB-UniRule"/>
</dbReference>
<dbReference type="Gene3D" id="1.10.8.60">
    <property type="match status" value="1"/>
</dbReference>
<dbReference type="SUPFAM" id="SSF52540">
    <property type="entry name" value="P-loop containing nucleoside triphosphate hydrolases"/>
    <property type="match status" value="1"/>
</dbReference>